<reference evidence="2 3" key="1">
    <citation type="submission" date="2020-08" db="EMBL/GenBank/DDBJ databases">
        <title>Genomic Encyclopedia of Type Strains, Phase III (KMG-III): the genomes of soil and plant-associated and newly described type strains.</title>
        <authorList>
            <person name="Whitman W."/>
        </authorList>
    </citation>
    <scope>NUCLEOTIDE SEQUENCE [LARGE SCALE GENOMIC DNA]</scope>
    <source>
        <strain evidence="2 3">CECT 8305</strain>
    </source>
</reference>
<feature type="coiled-coil region" evidence="1">
    <location>
        <begin position="92"/>
        <end position="147"/>
    </location>
</feature>
<organism evidence="2 3">
    <name type="scientific">Streptomyces zagrosensis</name>
    <dbReference type="NCBI Taxonomy" id="1042984"/>
    <lineage>
        <taxon>Bacteria</taxon>
        <taxon>Bacillati</taxon>
        <taxon>Actinomycetota</taxon>
        <taxon>Actinomycetes</taxon>
        <taxon>Kitasatosporales</taxon>
        <taxon>Streptomycetaceae</taxon>
        <taxon>Streptomyces</taxon>
    </lineage>
</organism>
<sequence length="155" mass="17336">MRNLIGHAYAMNWLADNGWPALRAIRAYSDEHRTKLANNGNVTWNLPDPRNGRDSATRVCGRGRREAAQAATRRVVEFEARATAQNFTPHVAQRLAEENTAIRHALAKAKGELAVERERVRALARATAELSLELDQTREELATAQQVTRLPGFRA</sequence>
<evidence type="ECO:0000256" key="1">
    <source>
        <dbReference type="SAM" id="Coils"/>
    </source>
</evidence>
<evidence type="ECO:0000313" key="2">
    <source>
        <dbReference type="EMBL" id="MBB5936432.1"/>
    </source>
</evidence>
<evidence type="ECO:0000313" key="3">
    <source>
        <dbReference type="Proteomes" id="UP000588098"/>
    </source>
</evidence>
<accession>A0A7W9QC01</accession>
<dbReference type="RefSeq" id="WP_184573033.1">
    <property type="nucleotide sequence ID" value="NZ_JACHJL010000008.1"/>
</dbReference>
<gene>
    <name evidence="2" type="ORF">FHS42_003507</name>
</gene>
<keyword evidence="3" id="KW-1185">Reference proteome</keyword>
<comment type="caution">
    <text evidence="2">The sequence shown here is derived from an EMBL/GenBank/DDBJ whole genome shotgun (WGS) entry which is preliminary data.</text>
</comment>
<protein>
    <submittedName>
        <fullName evidence="2">Uncharacterized protein</fullName>
    </submittedName>
</protein>
<keyword evidence="1" id="KW-0175">Coiled coil</keyword>
<dbReference type="EMBL" id="JACHJL010000008">
    <property type="protein sequence ID" value="MBB5936432.1"/>
    <property type="molecule type" value="Genomic_DNA"/>
</dbReference>
<dbReference type="AlphaFoldDB" id="A0A7W9QC01"/>
<dbReference type="Proteomes" id="UP000588098">
    <property type="component" value="Unassembled WGS sequence"/>
</dbReference>
<proteinExistence type="predicted"/>
<name>A0A7W9QC01_9ACTN</name>